<gene>
    <name evidence="6" type="ORF">JYU14_00490</name>
</gene>
<evidence type="ECO:0000256" key="2">
    <source>
        <dbReference type="ARBA" id="ARBA00022741"/>
    </source>
</evidence>
<keyword evidence="3 4" id="KW-0067">ATP-binding</keyword>
<dbReference type="PROSITE" id="PS50975">
    <property type="entry name" value="ATP_GRASP"/>
    <property type="match status" value="1"/>
</dbReference>
<dbReference type="EMBL" id="JAFITR010000005">
    <property type="protein sequence ID" value="MBN4066546.1"/>
    <property type="molecule type" value="Genomic_DNA"/>
</dbReference>
<keyword evidence="1" id="KW-0436">Ligase</keyword>
<comment type="caution">
    <text evidence="6">The sequence shown here is derived from an EMBL/GenBank/DDBJ whole genome shotgun (WGS) entry which is preliminary data.</text>
</comment>
<dbReference type="SUPFAM" id="SSF56059">
    <property type="entry name" value="Glutathione synthetase ATP-binding domain-like"/>
    <property type="match status" value="1"/>
</dbReference>
<dbReference type="InterPro" id="IPR040570">
    <property type="entry name" value="LAL_C2"/>
</dbReference>
<protein>
    <submittedName>
        <fullName evidence="6">ATP-grasp domain-containing protein</fullName>
    </submittedName>
</protein>
<dbReference type="PANTHER" id="PTHR43585:SF2">
    <property type="entry name" value="ATP-GRASP ENZYME FSQD"/>
    <property type="match status" value="1"/>
</dbReference>
<dbReference type="Gene3D" id="3.30.470.20">
    <property type="entry name" value="ATP-grasp fold, B domain"/>
    <property type="match status" value="1"/>
</dbReference>
<evidence type="ECO:0000256" key="4">
    <source>
        <dbReference type="PROSITE-ProRule" id="PRU00409"/>
    </source>
</evidence>
<dbReference type="Pfam" id="PF18603">
    <property type="entry name" value="LAL_C2"/>
    <property type="match status" value="1"/>
</dbReference>
<dbReference type="Proteomes" id="UP000722121">
    <property type="component" value="Unassembled WGS sequence"/>
</dbReference>
<keyword evidence="2 4" id="KW-0547">Nucleotide-binding</keyword>
<dbReference type="InterPro" id="IPR052032">
    <property type="entry name" value="ATP-dep_AA_Ligase"/>
</dbReference>
<dbReference type="PANTHER" id="PTHR43585">
    <property type="entry name" value="FUMIPYRROLE BIOSYNTHESIS PROTEIN C"/>
    <property type="match status" value="1"/>
</dbReference>
<evidence type="ECO:0000259" key="5">
    <source>
        <dbReference type="PROSITE" id="PS50975"/>
    </source>
</evidence>
<feature type="domain" description="ATP-grasp" evidence="5">
    <location>
        <begin position="122"/>
        <end position="345"/>
    </location>
</feature>
<evidence type="ECO:0000313" key="6">
    <source>
        <dbReference type="EMBL" id="MBN4066546.1"/>
    </source>
</evidence>
<accession>A0ABS3APG7</accession>
<reference evidence="6 7" key="1">
    <citation type="submission" date="2021-02" db="EMBL/GenBank/DDBJ databases">
        <title>Activity-based single-cell genomes from oceanic crustal fluid captures similar information to metagenomic and metatranscriptomic surveys with orders of magnitude less sampling.</title>
        <authorList>
            <person name="D'Angelo T.S."/>
            <person name="Orcutt B.N."/>
        </authorList>
    </citation>
    <scope>NUCLEOTIDE SEQUENCE [LARGE SCALE GENOMIC DNA]</scope>
    <source>
        <strain evidence="6">AH-315-G07</strain>
    </source>
</reference>
<keyword evidence="7" id="KW-1185">Reference proteome</keyword>
<evidence type="ECO:0000256" key="3">
    <source>
        <dbReference type="ARBA" id="ARBA00022840"/>
    </source>
</evidence>
<evidence type="ECO:0000313" key="7">
    <source>
        <dbReference type="Proteomes" id="UP000722121"/>
    </source>
</evidence>
<dbReference type="InterPro" id="IPR011761">
    <property type="entry name" value="ATP-grasp"/>
</dbReference>
<sequence>MSTIVSFAYYARNRGTNLHALASAANALGFDCIVVTRRTEELSNTTFFKEVVYIDRWDLDTLDATLKQLQKRYHIKSVVSEDGIFHPDGLLGATVADLAKRHGLPSQNADALWRTNNKYLTRDALTHAGLRTIRYGLAQDVTSFQSVLQHVGLPLIIKPLCGAGSTFILKADTPEEALDHFLYAQEHFQHAHYAKLLCRHQHTYQDKSGRQISFDPLHHFLIEQYIPGREFSIECIVTEDEVLPVLIHDKLSVTQRGRVFLEHILIAPPASFTLQEIEIAKRYAIDAVKATGLQNSVIHVEMRYDSTLGPQIIEINPRIGAGAIPRSLKTMTGIDPYKAQLQLLTKQFIPQSSYPIIAPPHAMFWLFSPHSGRLKEVSGLEDLDKLPGIIDVELTYPIDSIIHGDDEECFLVQCWMQAESAKQAIDTYQQAFDAVTIDVEPTKQMTHA</sequence>
<dbReference type="Pfam" id="PF13535">
    <property type="entry name" value="ATP-grasp_4"/>
    <property type="match status" value="1"/>
</dbReference>
<proteinExistence type="predicted"/>
<name>A0ABS3APG7_9BACT</name>
<organism evidence="6 7">
    <name type="scientific">Simkania negevensis</name>
    <dbReference type="NCBI Taxonomy" id="83561"/>
    <lineage>
        <taxon>Bacteria</taxon>
        <taxon>Pseudomonadati</taxon>
        <taxon>Chlamydiota</taxon>
        <taxon>Chlamydiia</taxon>
        <taxon>Parachlamydiales</taxon>
        <taxon>Simkaniaceae</taxon>
        <taxon>Simkania</taxon>
    </lineage>
</organism>
<evidence type="ECO:0000256" key="1">
    <source>
        <dbReference type="ARBA" id="ARBA00022598"/>
    </source>
</evidence>